<keyword evidence="3" id="KW-1185">Reference proteome</keyword>
<accession>A0AAD5YMV2</accession>
<sequence>MASTVTLDPPELPTKAEGANGLQEGNGVQGSTTKGGNEDIAVSGVDGQTTDSIPPSPSPGSGSVSLRPNTQNGTTPGANTTPPLSVPQPKKFSHNNINKKFLEKTSSASSSGPSTSSLASTKAGAVPQKPTLQTAPSHSRLVTTKLTAGPQPSTITGPGWSRPSSTNSSVAPTPSATNPKPSPLPVPSPNSSAPSLAPFGKIIQPQPRTSDQLSNNKKDGSSKPAWGNTRASGSVSGQSGSVQDEFPTAAEVAQVNSAKLMEKKQAAQAAAAQKQALAAEADAFRGVHLHPGHHWDEDEGDDDNFLDNVIDFGDGRQYKIPDPQDNTEVSAEGGATTNAASKQSSLDQPVSKEERFGEDFDRTWPRNRGSTAFPSRDHLSRGPPSATSSHSPQEGSRVLFNERSNRLEPYSNHRYGAPRDSFTSRRDSRSDYSTSPTDMRGGRELPPHTQRQDGPPRPRGFGDRPGYTSPFDSNSKYRDLSIHLDSQHPIVARIVRGDSQPDQAGLQGMMADNYPLISLQVSVHLREDRHPRTDAHPW</sequence>
<name>A0AAD5YMV2_9APHY</name>
<gene>
    <name evidence="2" type="ORF">NLI96_g1374</name>
</gene>
<organism evidence="2 3">
    <name type="scientific">Meripilus lineatus</name>
    <dbReference type="NCBI Taxonomy" id="2056292"/>
    <lineage>
        <taxon>Eukaryota</taxon>
        <taxon>Fungi</taxon>
        <taxon>Dikarya</taxon>
        <taxon>Basidiomycota</taxon>
        <taxon>Agaricomycotina</taxon>
        <taxon>Agaricomycetes</taxon>
        <taxon>Polyporales</taxon>
        <taxon>Meripilaceae</taxon>
        <taxon>Meripilus</taxon>
    </lineage>
</organism>
<feature type="compositionally biased region" description="Low complexity" evidence="1">
    <location>
        <begin position="105"/>
        <end position="121"/>
    </location>
</feature>
<feature type="compositionally biased region" description="Basic and acidic residues" evidence="1">
    <location>
        <begin position="350"/>
        <end position="364"/>
    </location>
</feature>
<proteinExistence type="predicted"/>
<feature type="region of interest" description="Disordered" evidence="1">
    <location>
        <begin position="1"/>
        <end position="248"/>
    </location>
</feature>
<comment type="caution">
    <text evidence="2">The sequence shown here is derived from an EMBL/GenBank/DDBJ whole genome shotgun (WGS) entry which is preliminary data.</text>
</comment>
<reference evidence="2" key="1">
    <citation type="submission" date="2022-07" db="EMBL/GenBank/DDBJ databases">
        <title>Genome Sequence of Physisporinus lineatus.</title>
        <authorList>
            <person name="Buettner E."/>
        </authorList>
    </citation>
    <scope>NUCLEOTIDE SEQUENCE</scope>
    <source>
        <strain evidence="2">VT162</strain>
    </source>
</reference>
<evidence type="ECO:0000313" key="3">
    <source>
        <dbReference type="Proteomes" id="UP001212997"/>
    </source>
</evidence>
<feature type="region of interest" description="Disordered" evidence="1">
    <location>
        <begin position="290"/>
        <end position="480"/>
    </location>
</feature>
<feature type="compositionally biased region" description="Low complexity" evidence="1">
    <location>
        <begin position="189"/>
        <end position="198"/>
    </location>
</feature>
<dbReference type="Proteomes" id="UP001212997">
    <property type="component" value="Unassembled WGS sequence"/>
</dbReference>
<feature type="compositionally biased region" description="Polar residues" evidence="1">
    <location>
        <begin position="385"/>
        <end position="394"/>
    </location>
</feature>
<dbReference type="AlphaFoldDB" id="A0AAD5YMV2"/>
<feature type="compositionally biased region" description="Basic and acidic residues" evidence="1">
    <location>
        <begin position="440"/>
        <end position="462"/>
    </location>
</feature>
<evidence type="ECO:0000256" key="1">
    <source>
        <dbReference type="SAM" id="MobiDB-lite"/>
    </source>
</evidence>
<feature type="compositionally biased region" description="Polar residues" evidence="1">
    <location>
        <begin position="324"/>
        <end position="348"/>
    </location>
</feature>
<protein>
    <submittedName>
        <fullName evidence="2">Uncharacterized protein</fullName>
    </submittedName>
</protein>
<feature type="compositionally biased region" description="Low complexity" evidence="1">
    <location>
        <begin position="59"/>
        <end position="83"/>
    </location>
</feature>
<evidence type="ECO:0000313" key="2">
    <source>
        <dbReference type="EMBL" id="KAJ3490479.1"/>
    </source>
</evidence>
<feature type="compositionally biased region" description="Polar residues" evidence="1">
    <location>
        <begin position="206"/>
        <end position="215"/>
    </location>
</feature>
<dbReference type="EMBL" id="JANAWD010000027">
    <property type="protein sequence ID" value="KAJ3490479.1"/>
    <property type="molecule type" value="Genomic_DNA"/>
</dbReference>
<feature type="compositionally biased region" description="Polar residues" evidence="1">
    <location>
        <begin position="130"/>
        <end position="177"/>
    </location>
</feature>
<feature type="compositionally biased region" description="Low complexity" evidence="1">
    <location>
        <begin position="232"/>
        <end position="243"/>
    </location>
</feature>